<dbReference type="GO" id="GO:0020037">
    <property type="term" value="F:heme binding"/>
    <property type="evidence" value="ECO:0007669"/>
    <property type="project" value="InterPro"/>
</dbReference>
<comment type="similarity">
    <text evidence="2 9">Belongs to the cytochrome P450 family.</text>
</comment>
<keyword evidence="5 9" id="KW-0560">Oxidoreductase</keyword>
<feature type="transmembrane region" description="Helical" evidence="10">
    <location>
        <begin position="218"/>
        <end position="238"/>
    </location>
</feature>
<keyword evidence="3 8" id="KW-0349">Heme</keyword>
<dbReference type="SUPFAM" id="SSF48264">
    <property type="entry name" value="Cytochrome P450"/>
    <property type="match status" value="1"/>
</dbReference>
<feature type="binding site" description="axial binding residue" evidence="8">
    <location>
        <position position="461"/>
    </location>
    <ligand>
        <name>heme</name>
        <dbReference type="ChEBI" id="CHEBI:30413"/>
    </ligand>
    <ligandPart>
        <name>Fe</name>
        <dbReference type="ChEBI" id="CHEBI:18248"/>
    </ligandPart>
</feature>
<name>A0A183BXD1_GLOPA</name>
<evidence type="ECO:0000256" key="4">
    <source>
        <dbReference type="ARBA" id="ARBA00022723"/>
    </source>
</evidence>
<feature type="transmembrane region" description="Helical" evidence="10">
    <location>
        <begin position="6"/>
        <end position="24"/>
    </location>
</feature>
<dbReference type="PANTHER" id="PTHR24292">
    <property type="entry name" value="CYTOCHROME P450"/>
    <property type="match status" value="1"/>
</dbReference>
<evidence type="ECO:0000256" key="8">
    <source>
        <dbReference type="PIRSR" id="PIRSR602401-1"/>
    </source>
</evidence>
<dbReference type="InterPro" id="IPR050476">
    <property type="entry name" value="Insect_CytP450_Detox"/>
</dbReference>
<evidence type="ECO:0000256" key="7">
    <source>
        <dbReference type="ARBA" id="ARBA00023033"/>
    </source>
</evidence>
<keyword evidence="10" id="KW-1133">Transmembrane helix</keyword>
<evidence type="ECO:0000256" key="9">
    <source>
        <dbReference type="RuleBase" id="RU000461"/>
    </source>
</evidence>
<dbReference type="PROSITE" id="PS00086">
    <property type="entry name" value="CYTOCHROME_P450"/>
    <property type="match status" value="1"/>
</dbReference>
<keyword evidence="7 9" id="KW-0503">Monooxygenase</keyword>
<proteinExistence type="inferred from homology"/>
<dbReference type="InterPro" id="IPR017972">
    <property type="entry name" value="Cyt_P450_CS"/>
</dbReference>
<dbReference type="WBParaSite" id="GPLIN_000527000">
    <property type="protein sequence ID" value="GPLIN_000527000"/>
    <property type="gene ID" value="GPLIN_000527000"/>
</dbReference>
<dbReference type="FunFam" id="1.10.630.10:FF:000182">
    <property type="entry name" value="Cytochrome P450 3A4"/>
    <property type="match status" value="1"/>
</dbReference>
<reference evidence="11" key="2">
    <citation type="submission" date="2014-05" db="EMBL/GenBank/DDBJ databases">
        <title>The genome and life-stage specific transcriptomes of Globodera pallida elucidate key aspects of plant parasitism by a cyst nematode.</title>
        <authorList>
            <person name="Cotton J.A."/>
            <person name="Lilley C.J."/>
            <person name="Jones L.M."/>
            <person name="Kikuchi T."/>
            <person name="Reid A.J."/>
            <person name="Thorpe P."/>
            <person name="Tsai I.J."/>
            <person name="Beasley H."/>
            <person name="Blok V."/>
            <person name="Cock P.J.A."/>
            <person name="Van den Akker S.E."/>
            <person name="Holroyd N."/>
            <person name="Hunt M."/>
            <person name="Mantelin S."/>
            <person name="Naghra H."/>
            <person name="Pain A."/>
            <person name="Palomares-Rius J.E."/>
            <person name="Zarowiecki M."/>
            <person name="Berriman M."/>
            <person name="Jones J.T."/>
            <person name="Urwin P.E."/>
        </authorList>
    </citation>
    <scope>NUCLEOTIDE SEQUENCE [LARGE SCALE GENOMIC DNA]</scope>
    <source>
        <strain evidence="11">Lindley</strain>
    </source>
</reference>
<dbReference type="GO" id="GO:0004497">
    <property type="term" value="F:monooxygenase activity"/>
    <property type="evidence" value="ECO:0007669"/>
    <property type="project" value="UniProtKB-KW"/>
</dbReference>
<dbReference type="InterPro" id="IPR001128">
    <property type="entry name" value="Cyt_P450"/>
</dbReference>
<evidence type="ECO:0000256" key="5">
    <source>
        <dbReference type="ARBA" id="ARBA00023002"/>
    </source>
</evidence>
<keyword evidence="4 8" id="KW-0479">Metal-binding</keyword>
<evidence type="ECO:0000256" key="10">
    <source>
        <dbReference type="SAM" id="Phobius"/>
    </source>
</evidence>
<comment type="cofactor">
    <cofactor evidence="1 8">
        <name>heme</name>
        <dbReference type="ChEBI" id="CHEBI:30413"/>
    </cofactor>
</comment>
<dbReference type="InterPro" id="IPR002401">
    <property type="entry name" value="Cyt_P450_E_grp-I"/>
</dbReference>
<keyword evidence="11" id="KW-1185">Reference proteome</keyword>
<dbReference type="Proteomes" id="UP000050741">
    <property type="component" value="Unassembled WGS sequence"/>
</dbReference>
<dbReference type="PRINTS" id="PR00385">
    <property type="entry name" value="P450"/>
</dbReference>
<evidence type="ECO:0000256" key="2">
    <source>
        <dbReference type="ARBA" id="ARBA00010617"/>
    </source>
</evidence>
<dbReference type="PANTHER" id="PTHR24292:SF102">
    <property type="entry name" value="CYTOCHROME P450 FAMILY-RELATED"/>
    <property type="match status" value="1"/>
</dbReference>
<sequence length="517" mass="59084">MVPIILQFALILLCSVVTFVAVAFKHRKYWLNRGIPSPTPKLISGNFDALFVSRPGIFQFRDWTAQFGKVYGIQYGWRNALVISDPAMVHELLVTKFEYFHGRNLSPIIGNVDSYKWIHMFFARGGRWKRLRTIANPAFSVTNLKKAMLLIDDSVKNAIVFLEEARNGGKAINIHRHFVEMTFDVISRVALGQRDSRQFRTDQPQLAMAAMMRINSTVFDYVAWLFPWFGLHFVHPFVEWSGLLRSDPLAILRKQLLKEVQERKQQRERGQKPQASVDFIDLFLEMESEEQTVQKHNGVFNKSAHSIEKKNTSEEIVMQLESFMLAGFDTTANSLSVVSRNLAFHPEVQAKAQEEIDSICIDEDPTYEQLSQLKYTEAIVKETLRLCPVGASVMNRICSQTTTLGEHTVEEGTVVVVDVLSVHRDKSVWGEDAEQFRPERWLEEGRQLPPAYSFGGGPRVCIGMRLAMIEEKLALIRILRKYSIVPCEATEKELDFCGQIVLTPKAVTVALKLREEQ</sequence>
<evidence type="ECO:0000256" key="6">
    <source>
        <dbReference type="ARBA" id="ARBA00023004"/>
    </source>
</evidence>
<dbReference type="Gene3D" id="1.10.630.10">
    <property type="entry name" value="Cytochrome P450"/>
    <property type="match status" value="1"/>
</dbReference>
<protein>
    <submittedName>
        <fullName evidence="12">Cytochrome P450</fullName>
    </submittedName>
</protein>
<evidence type="ECO:0000313" key="11">
    <source>
        <dbReference type="Proteomes" id="UP000050741"/>
    </source>
</evidence>
<dbReference type="GO" id="GO:0005506">
    <property type="term" value="F:iron ion binding"/>
    <property type="evidence" value="ECO:0007669"/>
    <property type="project" value="InterPro"/>
</dbReference>
<dbReference type="InterPro" id="IPR036396">
    <property type="entry name" value="Cyt_P450_sf"/>
</dbReference>
<evidence type="ECO:0000256" key="3">
    <source>
        <dbReference type="ARBA" id="ARBA00022617"/>
    </source>
</evidence>
<keyword evidence="10" id="KW-0812">Transmembrane</keyword>
<dbReference type="Pfam" id="PF00067">
    <property type="entry name" value="p450"/>
    <property type="match status" value="1"/>
</dbReference>
<dbReference type="GO" id="GO:0016705">
    <property type="term" value="F:oxidoreductase activity, acting on paired donors, with incorporation or reduction of molecular oxygen"/>
    <property type="evidence" value="ECO:0007669"/>
    <property type="project" value="InterPro"/>
</dbReference>
<evidence type="ECO:0000313" key="12">
    <source>
        <dbReference type="WBParaSite" id="GPLIN_000527000"/>
    </source>
</evidence>
<dbReference type="PRINTS" id="PR00463">
    <property type="entry name" value="EP450I"/>
</dbReference>
<dbReference type="AlphaFoldDB" id="A0A183BXD1"/>
<keyword evidence="10" id="KW-0472">Membrane</keyword>
<keyword evidence="6 8" id="KW-0408">Iron</keyword>
<evidence type="ECO:0000256" key="1">
    <source>
        <dbReference type="ARBA" id="ARBA00001971"/>
    </source>
</evidence>
<organism evidence="11 12">
    <name type="scientific">Globodera pallida</name>
    <name type="common">Potato cyst nematode worm</name>
    <name type="synonym">Heterodera pallida</name>
    <dbReference type="NCBI Taxonomy" id="36090"/>
    <lineage>
        <taxon>Eukaryota</taxon>
        <taxon>Metazoa</taxon>
        <taxon>Ecdysozoa</taxon>
        <taxon>Nematoda</taxon>
        <taxon>Chromadorea</taxon>
        <taxon>Rhabditida</taxon>
        <taxon>Tylenchina</taxon>
        <taxon>Tylenchomorpha</taxon>
        <taxon>Tylenchoidea</taxon>
        <taxon>Heteroderidae</taxon>
        <taxon>Heteroderinae</taxon>
        <taxon>Globodera</taxon>
    </lineage>
</organism>
<reference evidence="12" key="3">
    <citation type="submission" date="2016-06" db="UniProtKB">
        <authorList>
            <consortium name="WormBaseParasite"/>
        </authorList>
    </citation>
    <scope>IDENTIFICATION</scope>
</reference>
<accession>A0A183BXD1</accession>
<reference evidence="11" key="1">
    <citation type="submission" date="2013-12" db="EMBL/GenBank/DDBJ databases">
        <authorList>
            <person name="Aslett M."/>
        </authorList>
    </citation>
    <scope>NUCLEOTIDE SEQUENCE [LARGE SCALE GENOMIC DNA]</scope>
    <source>
        <strain evidence="11">Lindley</strain>
    </source>
</reference>